<feature type="coiled-coil region" evidence="5">
    <location>
        <begin position="907"/>
        <end position="958"/>
    </location>
</feature>
<comment type="caution">
    <text evidence="7">The sequence shown here is derived from an EMBL/GenBank/DDBJ whole genome shotgun (WGS) entry which is preliminary data.</text>
</comment>
<evidence type="ECO:0000256" key="5">
    <source>
        <dbReference type="SAM" id="Coils"/>
    </source>
</evidence>
<feature type="region of interest" description="Disordered" evidence="6">
    <location>
        <begin position="131"/>
        <end position="152"/>
    </location>
</feature>
<feature type="coiled-coil region" evidence="5">
    <location>
        <begin position="440"/>
        <end position="537"/>
    </location>
</feature>
<feature type="coiled-coil region" evidence="5">
    <location>
        <begin position="1135"/>
        <end position="1338"/>
    </location>
</feature>
<dbReference type="OrthoDB" id="2286360at2759"/>
<dbReference type="GO" id="GO:0005737">
    <property type="term" value="C:cytoplasm"/>
    <property type="evidence" value="ECO:0007669"/>
    <property type="project" value="UniProtKB-SubCell"/>
</dbReference>
<evidence type="ECO:0000256" key="1">
    <source>
        <dbReference type="ARBA" id="ARBA00004496"/>
    </source>
</evidence>
<keyword evidence="4 5" id="KW-0175">Coiled coil</keyword>
<gene>
    <name evidence="7" type="primary">GOLGA3</name>
    <name evidence="7" type="ORF">AVEN_137279_1</name>
</gene>
<evidence type="ECO:0000313" key="8">
    <source>
        <dbReference type="Proteomes" id="UP000499080"/>
    </source>
</evidence>
<feature type="compositionally biased region" description="Polar residues" evidence="6">
    <location>
        <begin position="258"/>
        <end position="267"/>
    </location>
</feature>
<feature type="region of interest" description="Disordered" evidence="6">
    <location>
        <begin position="258"/>
        <end position="327"/>
    </location>
</feature>
<feature type="compositionally biased region" description="Basic residues" evidence="6">
    <location>
        <begin position="309"/>
        <end position="319"/>
    </location>
</feature>
<protein>
    <submittedName>
        <fullName evidence="7">Golgin subfamily A member 3</fullName>
    </submittedName>
</protein>
<evidence type="ECO:0000256" key="6">
    <source>
        <dbReference type="SAM" id="MobiDB-lite"/>
    </source>
</evidence>
<reference evidence="7 8" key="1">
    <citation type="journal article" date="2019" name="Sci. Rep.">
        <title>Orb-weaving spider Araneus ventricosus genome elucidates the spidroin gene catalogue.</title>
        <authorList>
            <person name="Kono N."/>
            <person name="Nakamura H."/>
            <person name="Ohtoshi R."/>
            <person name="Moran D.A.P."/>
            <person name="Shinohara A."/>
            <person name="Yoshida Y."/>
            <person name="Fujiwara M."/>
            <person name="Mori M."/>
            <person name="Tomita M."/>
            <person name="Arakawa K."/>
        </authorList>
    </citation>
    <scope>NUCLEOTIDE SEQUENCE [LARGE SCALE GENOMIC DNA]</scope>
</reference>
<feature type="coiled-coil region" evidence="5">
    <location>
        <begin position="1404"/>
        <end position="1431"/>
    </location>
</feature>
<feature type="region of interest" description="Disordered" evidence="6">
    <location>
        <begin position="398"/>
        <end position="426"/>
    </location>
</feature>
<dbReference type="EMBL" id="BGPR01000413">
    <property type="protein sequence ID" value="GBM18911.1"/>
    <property type="molecule type" value="Genomic_DNA"/>
</dbReference>
<proteinExistence type="predicted"/>
<feature type="region of interest" description="Disordered" evidence="6">
    <location>
        <begin position="66"/>
        <end position="85"/>
    </location>
</feature>
<name>A0A4Y2DQ76_ARAVE</name>
<evidence type="ECO:0000256" key="4">
    <source>
        <dbReference type="ARBA" id="ARBA00023054"/>
    </source>
</evidence>
<evidence type="ECO:0000313" key="7">
    <source>
        <dbReference type="EMBL" id="GBM18911.1"/>
    </source>
</evidence>
<dbReference type="InterPro" id="IPR051841">
    <property type="entry name" value="MT-Golgi_org_protein"/>
</dbReference>
<accession>A0A4Y2DQ76</accession>
<dbReference type="Proteomes" id="UP000499080">
    <property type="component" value="Unassembled WGS sequence"/>
</dbReference>
<dbReference type="PANTHER" id="PTHR18902">
    <property type="entry name" value="NUCLEAR MITOTIC APPARATUS PROTEIN 1-RELATED"/>
    <property type="match status" value="1"/>
</dbReference>
<organism evidence="7 8">
    <name type="scientific">Araneus ventricosus</name>
    <name type="common">Orbweaver spider</name>
    <name type="synonym">Epeira ventricosa</name>
    <dbReference type="NCBI Taxonomy" id="182803"/>
    <lineage>
        <taxon>Eukaryota</taxon>
        <taxon>Metazoa</taxon>
        <taxon>Ecdysozoa</taxon>
        <taxon>Arthropoda</taxon>
        <taxon>Chelicerata</taxon>
        <taxon>Arachnida</taxon>
        <taxon>Araneae</taxon>
        <taxon>Araneomorphae</taxon>
        <taxon>Entelegynae</taxon>
        <taxon>Araneoidea</taxon>
        <taxon>Araneidae</taxon>
        <taxon>Araneus</taxon>
    </lineage>
</organism>
<keyword evidence="8" id="KW-1185">Reference proteome</keyword>
<sequence length="1432" mass="163596">MAAFQFSVQQLSFQSNEASLNSSLDSLSSVVDPNVDFVTKNENHLDEKEIKDEWKSYSSLSTKENLIMEDKQNPPPTSNKTPDLTTDKELLNTKDFQSSYPTIPLAVAHYINQKNPDICQEAEKYFSSDPFQASRDLSSKHHMEENLSPTSPLRSMSIASEALALQHSVIGNFGVKPVSADIVAQVVANTKLRLQQGDIKVAAIADVETISKSPVLKNNGEDVPKNSEIAAKPELIRYPPEAISSTVEKHSWFSSTPSDINNELSYKNQKRISDKRSSVLSKSSSQSSLNSLGQKKSNRSNETDLPKVHSSKKANKHSKYNSTNINSDYEFYPESSVDYETESSVSEKFEVESLCSEAFETESNFSEISGFDDDLLHFRRSSDNSEDISKINFKRSSDRGMGKKLNSFEQKDSNRTAVKSTSNKATETDNSYNFQLLREKATLEGRLESVMQEQNDLIKEKEHYCSLATAYEAQLKSLQSQIDAITAEKKNALMMCNVQTKEHKNWDNIIKEYQSIIEAKNAEIKALKDDISESEQATTRAKINCEELKVDLESKDGAVAGLKKKITELHVEVQILLQGKIQLENEVKNVRLEMDTLQKSKEWFQEQLHSAQGSRNKLHQQLISVQSNESLLSNNLEKVLAERNQLKQELILTQQRAVAEKEVLMKQLETIEADMKERESLFDDIQKDKGSAEAVLVERIRKLEEEKSQLTNLSFTVSNQEHELKMLKSECEEKSKHIQTLVKEKAELNKQLAVLQKSSSDKDLSIQQLMQQINDLNTKLNHSESDLRRAEDLISTLKAERTAADVALASANEEKRVVHESLKTVSENLNKFQSNFKHMKAELISQTSLAEQLLKEKKVLEETVRKNEESLFLLRKEFEQQSLSESQNRNVMYDDLRKKKSDVENVLNVYSKDLMNYQQTVENISKQRAELVSERNNLKQLLKEKDDKIKLLVEENQESVKKLYELEDKVRSSSYFSDKTDSIVSADGNVKEQMMDMHTPLEDQKQMLISKSKAFLCKKLKDKIKECKMLRTELDARRNKDGFNQNSLGENYLDKIQSNDSMVNGENKLEDLEAQLNEQKKLLEEKVLQLKKSEDTIIELEKEKGKAIGFSDKCNMLKQRLAEMESKLSEKDAYAAQLSCLVDKLKGQLADLDTNSKLQVSSLETDLNKEKALVKSLRQQIFHEKRANSHLQRDLVSLKSALEQANQIADSKKQEIITLQNELSLKVQAELKHRAEIEYFQTEIRHQHNIVEKLNKELEEVKARDPALAEQIKAISWRLKEKTNEVVALQEKINLIEERHQGEVEGLKKNIQETEFLLEKLKKELDDTRKEKFNYQSKVIELRKALKSKLAELESMGILRVENKASSDGPIIHLNIPDPEVSFDEAYVNDLLQKSMHLSESRPLSNLQECLNSLKEEMNQLQKKIIDNSEAT</sequence>
<comment type="subcellular location">
    <subcellularLocation>
        <location evidence="1">Cytoplasm</location>
    </subcellularLocation>
</comment>
<feature type="coiled-coil region" evidence="5">
    <location>
        <begin position="1062"/>
        <end position="1103"/>
    </location>
</feature>
<keyword evidence="2" id="KW-0963">Cytoplasm</keyword>
<evidence type="ECO:0000256" key="3">
    <source>
        <dbReference type="ARBA" id="ARBA00022553"/>
    </source>
</evidence>
<keyword evidence="3" id="KW-0597">Phosphoprotein</keyword>
<feature type="compositionally biased region" description="Low complexity" evidence="6">
    <location>
        <begin position="278"/>
        <end position="295"/>
    </location>
</feature>
<evidence type="ECO:0000256" key="2">
    <source>
        <dbReference type="ARBA" id="ARBA00022490"/>
    </source>
</evidence>
<feature type="coiled-coil region" evidence="5">
    <location>
        <begin position="629"/>
        <end position="870"/>
    </location>
</feature>
<feature type="compositionally biased region" description="Polar residues" evidence="6">
    <location>
        <begin position="415"/>
        <end position="426"/>
    </location>
</feature>
<dbReference type="PANTHER" id="PTHR18902:SF31">
    <property type="entry name" value="PERICENTRIN_AKAP-450 CENTROSOMAL TARGETING DOMAIN-CONTAINING PROTEIN"/>
    <property type="match status" value="1"/>
</dbReference>